<proteinExistence type="predicted"/>
<reference evidence="3" key="1">
    <citation type="submission" date="2017-02" db="UniProtKB">
        <authorList>
            <consortium name="WormBaseParasite"/>
        </authorList>
    </citation>
    <scope>IDENTIFICATION</scope>
</reference>
<organism evidence="2 3">
    <name type="scientific">Syphacia muris</name>
    <dbReference type="NCBI Taxonomy" id="451379"/>
    <lineage>
        <taxon>Eukaryota</taxon>
        <taxon>Metazoa</taxon>
        <taxon>Ecdysozoa</taxon>
        <taxon>Nematoda</taxon>
        <taxon>Chromadorea</taxon>
        <taxon>Rhabditida</taxon>
        <taxon>Spirurina</taxon>
        <taxon>Oxyuridomorpha</taxon>
        <taxon>Oxyuroidea</taxon>
        <taxon>Oxyuridae</taxon>
        <taxon>Syphacia</taxon>
    </lineage>
</organism>
<keyword evidence="2" id="KW-1185">Reference proteome</keyword>
<sequence>MAVSPIVNSTEVSRALLNQYVSNRNFIREVLNGSDLDTLNLLDLLDRIRHNWAQEVEKNAALMDNINSLKNELELRLKELSSANEHLRHARAQITTLISEKHYYEEIERKFQLVKELIK</sequence>
<dbReference type="WBParaSite" id="SMUV_0000201401-mRNA-1">
    <property type="protein sequence ID" value="SMUV_0000201401-mRNA-1"/>
    <property type="gene ID" value="SMUV_0000201401"/>
</dbReference>
<evidence type="ECO:0000313" key="2">
    <source>
        <dbReference type="Proteomes" id="UP000046393"/>
    </source>
</evidence>
<evidence type="ECO:0000256" key="1">
    <source>
        <dbReference type="SAM" id="Coils"/>
    </source>
</evidence>
<dbReference type="Proteomes" id="UP000046393">
    <property type="component" value="Unplaced"/>
</dbReference>
<keyword evidence="1" id="KW-0175">Coiled coil</keyword>
<feature type="coiled-coil region" evidence="1">
    <location>
        <begin position="59"/>
        <end position="90"/>
    </location>
</feature>
<dbReference type="STRING" id="451379.A0A0N5ACY4"/>
<dbReference type="AlphaFoldDB" id="A0A0N5ACY4"/>
<name>A0A0N5ACY4_9BILA</name>
<accession>A0A0N5ACY4</accession>
<evidence type="ECO:0000313" key="3">
    <source>
        <dbReference type="WBParaSite" id="SMUV_0000201401-mRNA-1"/>
    </source>
</evidence>
<protein>
    <submittedName>
        <fullName evidence="3">Cnn_1N domain-containing protein</fullName>
    </submittedName>
</protein>